<proteinExistence type="predicted"/>
<reference evidence="2" key="1">
    <citation type="submission" date="2021-01" db="EMBL/GenBank/DDBJ databases">
        <title>Lacisediminihabitans sp. nov. strain G11-30, isolated from Antarctic Soil.</title>
        <authorList>
            <person name="Li J."/>
        </authorList>
    </citation>
    <scope>NUCLEOTIDE SEQUENCE</scope>
    <source>
        <strain evidence="2">G11-30</strain>
    </source>
</reference>
<evidence type="ECO:0000313" key="3">
    <source>
        <dbReference type="Proteomes" id="UP000636458"/>
    </source>
</evidence>
<feature type="region of interest" description="Disordered" evidence="1">
    <location>
        <begin position="156"/>
        <end position="183"/>
    </location>
</feature>
<organism evidence="2 3">
    <name type="scientific">Lacisediminihabitans changchengi</name>
    <dbReference type="NCBI Taxonomy" id="2787634"/>
    <lineage>
        <taxon>Bacteria</taxon>
        <taxon>Bacillati</taxon>
        <taxon>Actinomycetota</taxon>
        <taxon>Actinomycetes</taxon>
        <taxon>Micrococcales</taxon>
        <taxon>Microbacteriaceae</taxon>
        <taxon>Lacisediminihabitans</taxon>
    </lineage>
</organism>
<sequence>MINPLRRRNRDRGLTLEQRDEVQKLVYELVQTRLIHAFGPRGLFTVTPHDSSAVDTFFAQAVADTIAWDVAAKLASPGAVSAPIEQVSAVLAAAVAAAPAAPSPVTVPVATVPAAIAPVPAEPVTAAPVNPETEASVSVDTAGVATVVASRFAPPAEPTAASQVADARAQSSAASTERRQLVA</sequence>
<dbReference type="RefSeq" id="WP_200554723.1">
    <property type="nucleotide sequence ID" value="NZ_JAEPES010000001.1"/>
</dbReference>
<dbReference type="AlphaFoldDB" id="A0A934SNW7"/>
<accession>A0A934SNW7</accession>
<dbReference type="Proteomes" id="UP000636458">
    <property type="component" value="Unassembled WGS sequence"/>
</dbReference>
<name>A0A934SNW7_9MICO</name>
<evidence type="ECO:0000313" key="2">
    <source>
        <dbReference type="EMBL" id="MBK4346388.1"/>
    </source>
</evidence>
<keyword evidence="3" id="KW-1185">Reference proteome</keyword>
<comment type="caution">
    <text evidence="2">The sequence shown here is derived from an EMBL/GenBank/DDBJ whole genome shotgun (WGS) entry which is preliminary data.</text>
</comment>
<protein>
    <submittedName>
        <fullName evidence="2">Uncharacterized protein</fullName>
    </submittedName>
</protein>
<gene>
    <name evidence="2" type="ORF">IV501_01960</name>
</gene>
<evidence type="ECO:0000256" key="1">
    <source>
        <dbReference type="SAM" id="MobiDB-lite"/>
    </source>
</evidence>
<dbReference type="EMBL" id="JAEPES010000001">
    <property type="protein sequence ID" value="MBK4346388.1"/>
    <property type="molecule type" value="Genomic_DNA"/>
</dbReference>